<name>A0A484AYM8_DRONA</name>
<sequence>MRALSGPTGVALLLLWLVEAQSPPFYYHSWLYATPWRPLVPVHTQELDVQQLSLGYTGPQTFPLEAGQAQAPTAVRRPILLGVQLRTAGQQFTLPFRPSPFAGYSNDVEQVEQVEQRPQQVGQLKQSEPPFYAPGYPQAAAVVASPLIGMDQAEQKPPRYLYMAPTHQYNLVRS</sequence>
<comment type="caution">
    <text evidence="2">The sequence shown here is derived from an EMBL/GenBank/DDBJ whole genome shotgun (WGS) entry which is preliminary data.</text>
</comment>
<dbReference type="EMBL" id="LSRL02000318">
    <property type="protein sequence ID" value="TDG41699.1"/>
    <property type="molecule type" value="Genomic_DNA"/>
</dbReference>
<feature type="chain" id="PRO_5019839590" description="DUF4794 domain-containing protein" evidence="1">
    <location>
        <begin position="21"/>
        <end position="174"/>
    </location>
</feature>
<protein>
    <recommendedName>
        <fullName evidence="4">DUF4794 domain-containing protein</fullName>
    </recommendedName>
</protein>
<dbReference type="OMA" id="EEPTFHE"/>
<organism evidence="2 3">
    <name type="scientific">Drosophila navojoa</name>
    <name type="common">Fruit fly</name>
    <dbReference type="NCBI Taxonomy" id="7232"/>
    <lineage>
        <taxon>Eukaryota</taxon>
        <taxon>Metazoa</taxon>
        <taxon>Ecdysozoa</taxon>
        <taxon>Arthropoda</taxon>
        <taxon>Hexapoda</taxon>
        <taxon>Insecta</taxon>
        <taxon>Pterygota</taxon>
        <taxon>Neoptera</taxon>
        <taxon>Endopterygota</taxon>
        <taxon>Diptera</taxon>
        <taxon>Brachycera</taxon>
        <taxon>Muscomorpha</taxon>
        <taxon>Ephydroidea</taxon>
        <taxon>Drosophilidae</taxon>
        <taxon>Drosophila</taxon>
    </lineage>
</organism>
<evidence type="ECO:0008006" key="4">
    <source>
        <dbReference type="Google" id="ProtNLM"/>
    </source>
</evidence>
<keyword evidence="3" id="KW-1185">Reference proteome</keyword>
<reference evidence="2 3" key="1">
    <citation type="journal article" date="2019" name="J. Hered.">
        <title>An Improved Genome Assembly for Drosophila navojoa, the Basal Species in the mojavensis Cluster.</title>
        <authorList>
            <person name="Vanderlinde T."/>
            <person name="Dupim E.G."/>
            <person name="Nazario-Yepiz N.O."/>
            <person name="Carvalho A.B."/>
        </authorList>
    </citation>
    <scope>NUCLEOTIDE SEQUENCE [LARGE SCALE GENOMIC DNA]</scope>
    <source>
        <strain evidence="2">Navoj_Jal97</strain>
        <tissue evidence="2">Whole organism</tissue>
    </source>
</reference>
<dbReference type="AlphaFoldDB" id="A0A484AYM8"/>
<evidence type="ECO:0000313" key="2">
    <source>
        <dbReference type="EMBL" id="TDG41699.1"/>
    </source>
</evidence>
<proteinExistence type="predicted"/>
<accession>A0A484AYM8</accession>
<keyword evidence="1" id="KW-0732">Signal</keyword>
<gene>
    <name evidence="2" type="ORF">AWZ03_011875</name>
</gene>
<dbReference type="Proteomes" id="UP000295192">
    <property type="component" value="Unassembled WGS sequence"/>
</dbReference>
<evidence type="ECO:0000313" key="3">
    <source>
        <dbReference type="Proteomes" id="UP000295192"/>
    </source>
</evidence>
<evidence type="ECO:0000256" key="1">
    <source>
        <dbReference type="SAM" id="SignalP"/>
    </source>
</evidence>
<feature type="signal peptide" evidence="1">
    <location>
        <begin position="1"/>
        <end position="20"/>
    </location>
</feature>